<keyword evidence="5" id="KW-0067">ATP-binding</keyword>
<proteinExistence type="inferred from homology"/>
<dbReference type="InterPro" id="IPR013791">
    <property type="entry name" value="RNA3'-term_phos_cycl_insert"/>
</dbReference>
<dbReference type="GO" id="GO:0003963">
    <property type="term" value="F:RNA-3'-phosphate cyclase activity"/>
    <property type="evidence" value="ECO:0007669"/>
    <property type="project" value="UniProtKB-EC"/>
</dbReference>
<dbReference type="Gene3D" id="3.30.360.20">
    <property type="entry name" value="RNA 3'-terminal phosphate cyclase, insert domain"/>
    <property type="match status" value="1"/>
</dbReference>
<evidence type="ECO:0000256" key="5">
    <source>
        <dbReference type="HAMAP-Rule" id="MF_00200"/>
    </source>
</evidence>
<comment type="function">
    <text evidence="5">Catalyzes the conversion of 3'-phosphate to a 2',3'-cyclic phosphodiester at the end of RNA. The mechanism of action of the enzyme occurs in 3 steps: (A) adenylation of the enzyme by ATP; (B) transfer of adenylate to an RNA-N3'P to produce RNA-N3'PP5'A; (C) and attack of the adjacent 2'-hydroxyl on the 3'-phosphorus in the diester linkage to produce the cyclic end product. The biological role of this enzyme is unknown but it is likely to function in some aspects of cellular RNA processing.</text>
</comment>
<keyword evidence="5" id="KW-0963">Cytoplasm</keyword>
<dbReference type="InterPro" id="IPR037136">
    <property type="entry name" value="RNA3'_phos_cyclase_dom_sf"/>
</dbReference>
<dbReference type="InterPro" id="IPR013792">
    <property type="entry name" value="RNA3'P_cycl/enolpyr_Trfase_a/b"/>
</dbReference>
<evidence type="ECO:0000313" key="9">
    <source>
        <dbReference type="EMBL" id="WXA95408.1"/>
    </source>
</evidence>
<dbReference type="EC" id="6.5.1.4" evidence="5 6"/>
<comment type="catalytic activity">
    <reaction evidence="4 5">
        <text>a 3'-end 3'-phospho-ribonucleotide-RNA + ATP = a 3'-end 2',3'-cyclophospho-ribonucleotide-RNA + AMP + diphosphate</text>
        <dbReference type="Rhea" id="RHEA:23976"/>
        <dbReference type="Rhea" id="RHEA-COMP:10463"/>
        <dbReference type="Rhea" id="RHEA-COMP:10464"/>
        <dbReference type="ChEBI" id="CHEBI:30616"/>
        <dbReference type="ChEBI" id="CHEBI:33019"/>
        <dbReference type="ChEBI" id="CHEBI:83062"/>
        <dbReference type="ChEBI" id="CHEBI:83064"/>
        <dbReference type="ChEBI" id="CHEBI:456215"/>
        <dbReference type="EC" id="6.5.1.4"/>
    </reaction>
</comment>
<dbReference type="Gene3D" id="3.65.10.20">
    <property type="entry name" value="RNA 3'-terminal phosphate cyclase domain"/>
    <property type="match status" value="1"/>
</dbReference>
<evidence type="ECO:0000256" key="4">
    <source>
        <dbReference type="ARBA" id="ARBA00024481"/>
    </source>
</evidence>
<evidence type="ECO:0000313" key="10">
    <source>
        <dbReference type="Proteomes" id="UP001379533"/>
    </source>
</evidence>
<dbReference type="Proteomes" id="UP001379533">
    <property type="component" value="Chromosome"/>
</dbReference>
<dbReference type="Pfam" id="PF05189">
    <property type="entry name" value="RTC_insert"/>
    <property type="match status" value="1"/>
</dbReference>
<evidence type="ECO:0000259" key="8">
    <source>
        <dbReference type="Pfam" id="PF05189"/>
    </source>
</evidence>
<keyword evidence="10" id="KW-1185">Reference proteome</keyword>
<dbReference type="PIRSF" id="PIRSF005378">
    <property type="entry name" value="RNA3'_term_phos_cycl_euk"/>
    <property type="match status" value="1"/>
</dbReference>
<dbReference type="NCBIfam" id="NF003246">
    <property type="entry name" value="PRK04204.1-2"/>
    <property type="match status" value="1"/>
</dbReference>
<feature type="domain" description="RNA 3'-terminal phosphate cyclase insert" evidence="8">
    <location>
        <begin position="182"/>
        <end position="274"/>
    </location>
</feature>
<comment type="similarity">
    <text evidence="1 5">Belongs to the RNA 3'-terminal cyclase family. Type 1 subfamily.</text>
</comment>
<keyword evidence="3 5" id="KW-0547">Nucleotide-binding</keyword>
<dbReference type="SUPFAM" id="SSF52913">
    <property type="entry name" value="RNA 3'-terminal phosphate cyclase, RPTC, insert domain"/>
    <property type="match status" value="1"/>
</dbReference>
<dbReference type="HAMAP" id="MF_00200">
    <property type="entry name" value="RTC"/>
    <property type="match status" value="1"/>
</dbReference>
<reference evidence="9 10" key="1">
    <citation type="submission" date="2021-12" db="EMBL/GenBank/DDBJ databases">
        <title>Discovery of the Pendulisporaceae a myxobacterial family with distinct sporulation behavior and unique specialized metabolism.</title>
        <authorList>
            <person name="Garcia R."/>
            <person name="Popoff A."/>
            <person name="Bader C.D."/>
            <person name="Loehr J."/>
            <person name="Walesch S."/>
            <person name="Walt C."/>
            <person name="Boldt J."/>
            <person name="Bunk B."/>
            <person name="Haeckl F.J.F.P.J."/>
            <person name="Gunesch A.P."/>
            <person name="Birkelbach J."/>
            <person name="Nuebel U."/>
            <person name="Pietschmann T."/>
            <person name="Bach T."/>
            <person name="Mueller R."/>
        </authorList>
    </citation>
    <scope>NUCLEOTIDE SEQUENCE [LARGE SCALE GENOMIC DNA]</scope>
    <source>
        <strain evidence="9 10">MSr12523</strain>
    </source>
</reference>
<dbReference type="InterPro" id="IPR000228">
    <property type="entry name" value="RNA3'_term_phos_cyc"/>
</dbReference>
<organism evidence="9 10">
    <name type="scientific">Pendulispora brunnea</name>
    <dbReference type="NCBI Taxonomy" id="2905690"/>
    <lineage>
        <taxon>Bacteria</taxon>
        <taxon>Pseudomonadati</taxon>
        <taxon>Myxococcota</taxon>
        <taxon>Myxococcia</taxon>
        <taxon>Myxococcales</taxon>
        <taxon>Sorangiineae</taxon>
        <taxon>Pendulisporaceae</taxon>
        <taxon>Pendulispora</taxon>
    </lineage>
</organism>
<dbReference type="InterPro" id="IPR023797">
    <property type="entry name" value="RNA3'_phos_cyclase_dom"/>
</dbReference>
<evidence type="ECO:0000259" key="7">
    <source>
        <dbReference type="Pfam" id="PF01137"/>
    </source>
</evidence>
<comment type="subcellular location">
    <subcellularLocation>
        <location evidence="5">Cytoplasm</location>
    </subcellularLocation>
</comment>
<accession>A0ABZ2KDK6</accession>
<keyword evidence="2 5" id="KW-0436">Ligase</keyword>
<evidence type="ECO:0000256" key="2">
    <source>
        <dbReference type="ARBA" id="ARBA00022598"/>
    </source>
</evidence>
<sequence length="347" mass="36988">MLTIDGSMGEGGGQLLRSSLALSLLTSTPFQITKIRAGRARPGLMRQHLAAVHAATEIGRARTEGAAMGSTELTFHPNGIHSGDYTFAIGGAGSTTLVFQTILLPLLLGGKAPSTLTFEGGTHNPMAPPFDFLERTFLPVLATLGARVDIRLERHGFYPAGGGVWTATVHPTTELAHLELLHRGEVRARHATALIAQIAPAIALRELDTLCNLLSWEREDSKPTVVRHSHGPGNALLATIACDHVIEVITGFGERGVRAETVAEGVAREVARYLAANVPVGEHLADQLLLPMALGAGGTIRTVKPSMHCLTQIELVKMFLGLSIRTTEEAPDVWRIDVPSVVASRKS</sequence>
<feature type="binding site" evidence="5">
    <location>
        <begin position="283"/>
        <end position="287"/>
    </location>
    <ligand>
        <name>ATP</name>
        <dbReference type="ChEBI" id="CHEBI:30616"/>
    </ligand>
</feature>
<dbReference type="PANTHER" id="PTHR11096:SF0">
    <property type="entry name" value="RNA 3'-TERMINAL PHOSPHATE CYCLASE"/>
    <property type="match status" value="1"/>
</dbReference>
<evidence type="ECO:0000256" key="1">
    <source>
        <dbReference type="ARBA" id="ARBA00009206"/>
    </source>
</evidence>
<evidence type="ECO:0000256" key="3">
    <source>
        <dbReference type="ARBA" id="ARBA00022741"/>
    </source>
</evidence>
<feature type="binding site" evidence="5">
    <location>
        <position position="100"/>
    </location>
    <ligand>
        <name>ATP</name>
        <dbReference type="ChEBI" id="CHEBI:30616"/>
    </ligand>
</feature>
<dbReference type="Pfam" id="PF01137">
    <property type="entry name" value="RTC"/>
    <property type="match status" value="1"/>
</dbReference>
<name>A0ABZ2KDK6_9BACT</name>
<dbReference type="InterPro" id="IPR036553">
    <property type="entry name" value="RPTC_insert"/>
</dbReference>
<dbReference type="EMBL" id="CP089982">
    <property type="protein sequence ID" value="WXA95408.1"/>
    <property type="molecule type" value="Genomic_DNA"/>
</dbReference>
<feature type="domain" description="RNA 3'-terminal phosphate cyclase" evidence="7">
    <location>
        <begin position="8"/>
        <end position="324"/>
    </location>
</feature>
<protein>
    <recommendedName>
        <fullName evidence="5 6">RNA 3'-terminal phosphate cyclase</fullName>
        <shortName evidence="5">RNA cyclase</shortName>
        <shortName evidence="5">RNA-3'-phosphate cyclase</shortName>
        <ecNumber evidence="5 6">6.5.1.4</ecNumber>
    </recommendedName>
</protein>
<dbReference type="PANTHER" id="PTHR11096">
    <property type="entry name" value="RNA 3' TERMINAL PHOSPHATE CYCLASE"/>
    <property type="match status" value="1"/>
</dbReference>
<dbReference type="InterPro" id="IPR017770">
    <property type="entry name" value="RNA3'_term_phos_cyc_type_1"/>
</dbReference>
<gene>
    <name evidence="5 9" type="primary">rtcA</name>
    <name evidence="9" type="ORF">LZC95_00950</name>
</gene>
<dbReference type="SUPFAM" id="SSF55205">
    <property type="entry name" value="EPT/RTPC-like"/>
    <property type="match status" value="1"/>
</dbReference>
<evidence type="ECO:0000256" key="6">
    <source>
        <dbReference type="NCBIfam" id="TIGR03399"/>
    </source>
</evidence>
<dbReference type="NCBIfam" id="TIGR03399">
    <property type="entry name" value="RNA_3prim_cycl"/>
    <property type="match status" value="1"/>
</dbReference>
<feature type="active site" description="Tele-AMP-histidine intermediate" evidence="5">
    <location>
        <position position="308"/>
    </location>
</feature>
<dbReference type="RefSeq" id="WP_394846015.1">
    <property type="nucleotide sequence ID" value="NZ_CP089982.1"/>
</dbReference>